<accession>A0A4C1Y7C9</accession>
<organism evidence="1 2">
    <name type="scientific">Eumeta variegata</name>
    <name type="common">Bagworm moth</name>
    <name type="synonym">Eumeta japonica</name>
    <dbReference type="NCBI Taxonomy" id="151549"/>
    <lineage>
        <taxon>Eukaryota</taxon>
        <taxon>Metazoa</taxon>
        <taxon>Ecdysozoa</taxon>
        <taxon>Arthropoda</taxon>
        <taxon>Hexapoda</taxon>
        <taxon>Insecta</taxon>
        <taxon>Pterygota</taxon>
        <taxon>Neoptera</taxon>
        <taxon>Endopterygota</taxon>
        <taxon>Lepidoptera</taxon>
        <taxon>Glossata</taxon>
        <taxon>Ditrysia</taxon>
        <taxon>Tineoidea</taxon>
        <taxon>Psychidae</taxon>
        <taxon>Oiketicinae</taxon>
        <taxon>Eumeta</taxon>
    </lineage>
</organism>
<protein>
    <submittedName>
        <fullName evidence="1">Uncharacterized protein</fullName>
    </submittedName>
</protein>
<gene>
    <name evidence="1" type="ORF">EVAR_56146_1</name>
</gene>
<sequence>MIPYIKSKSRITTLHLERKTNTHLSNTAARLLSPLRRLTDSSSKGARRARDYFNHACQSAPAGYPKADYIRRWPNDPQRLCSLREEARSEP</sequence>
<dbReference type="AlphaFoldDB" id="A0A4C1Y7C9"/>
<dbReference type="EMBL" id="BGZK01001076">
    <property type="protein sequence ID" value="GBP70479.1"/>
    <property type="molecule type" value="Genomic_DNA"/>
</dbReference>
<name>A0A4C1Y7C9_EUMVA</name>
<comment type="caution">
    <text evidence="1">The sequence shown here is derived from an EMBL/GenBank/DDBJ whole genome shotgun (WGS) entry which is preliminary data.</text>
</comment>
<keyword evidence="2" id="KW-1185">Reference proteome</keyword>
<proteinExistence type="predicted"/>
<evidence type="ECO:0000313" key="1">
    <source>
        <dbReference type="EMBL" id="GBP70479.1"/>
    </source>
</evidence>
<dbReference type="Proteomes" id="UP000299102">
    <property type="component" value="Unassembled WGS sequence"/>
</dbReference>
<evidence type="ECO:0000313" key="2">
    <source>
        <dbReference type="Proteomes" id="UP000299102"/>
    </source>
</evidence>
<reference evidence="1 2" key="1">
    <citation type="journal article" date="2019" name="Commun. Biol.">
        <title>The bagworm genome reveals a unique fibroin gene that provides high tensile strength.</title>
        <authorList>
            <person name="Kono N."/>
            <person name="Nakamura H."/>
            <person name="Ohtoshi R."/>
            <person name="Tomita M."/>
            <person name="Numata K."/>
            <person name="Arakawa K."/>
        </authorList>
    </citation>
    <scope>NUCLEOTIDE SEQUENCE [LARGE SCALE GENOMIC DNA]</scope>
</reference>